<dbReference type="OrthoDB" id="9798754at2"/>
<sequence>MTVEFNIENLPGFKYYQEIREVYKEVLPHIKVYGGISPYFYPWVLTPIEYYVWVHIRANNLNLYPQVPCGKYFIDFANPKLRLAIEVDGKDYHSEEKDRDKTEFLIKEGYRLIRFTGTQTWRRDFGEIFNQSLKGY</sequence>
<dbReference type="RefSeq" id="WP_116185229.1">
    <property type="nucleotide sequence ID" value="NZ_QTJX01000003.1"/>
</dbReference>
<name>A0A371JNT4_9FLAO</name>
<dbReference type="Gene3D" id="3.40.960.10">
    <property type="entry name" value="VSR Endonuclease"/>
    <property type="match status" value="1"/>
</dbReference>
<dbReference type="SUPFAM" id="SSF52980">
    <property type="entry name" value="Restriction endonuclease-like"/>
    <property type="match status" value="1"/>
</dbReference>
<proteinExistence type="predicted"/>
<dbReference type="Pfam" id="PF04480">
    <property type="entry name" value="DUF559"/>
    <property type="match status" value="1"/>
</dbReference>
<gene>
    <name evidence="2" type="ORF">DX873_14720</name>
</gene>
<dbReference type="InterPro" id="IPR047216">
    <property type="entry name" value="Endonuclease_DUF559_bact"/>
</dbReference>
<accession>A0A371JNT4</accession>
<organism evidence="2 3">
    <name type="scientific">Flagellimonas nanhaiensis</name>
    <dbReference type="NCBI Taxonomy" id="2292706"/>
    <lineage>
        <taxon>Bacteria</taxon>
        <taxon>Pseudomonadati</taxon>
        <taxon>Bacteroidota</taxon>
        <taxon>Flavobacteriia</taxon>
        <taxon>Flavobacteriales</taxon>
        <taxon>Flavobacteriaceae</taxon>
        <taxon>Flagellimonas</taxon>
    </lineage>
</organism>
<keyword evidence="3" id="KW-1185">Reference proteome</keyword>
<reference evidence="2 3" key="1">
    <citation type="submission" date="2018-08" db="EMBL/GenBank/DDBJ databases">
        <title>Muricauda nanhaiensis sp. nov., isolated from seawater of the South China Sea.</title>
        <authorList>
            <person name="Dang Y."/>
        </authorList>
    </citation>
    <scope>NUCLEOTIDE SEQUENCE [LARGE SCALE GENOMIC DNA]</scope>
    <source>
        <strain evidence="2 3">SM1704</strain>
    </source>
</reference>
<feature type="domain" description="DUF559" evidence="1">
    <location>
        <begin position="46"/>
        <end position="119"/>
    </location>
</feature>
<dbReference type="AlphaFoldDB" id="A0A371JNT4"/>
<comment type="caution">
    <text evidence="2">The sequence shown here is derived from an EMBL/GenBank/DDBJ whole genome shotgun (WGS) entry which is preliminary data.</text>
</comment>
<dbReference type="PANTHER" id="PTHR38590:SF1">
    <property type="entry name" value="BLL0828 PROTEIN"/>
    <property type="match status" value="1"/>
</dbReference>
<dbReference type="PANTHER" id="PTHR38590">
    <property type="entry name" value="BLL0828 PROTEIN"/>
    <property type="match status" value="1"/>
</dbReference>
<dbReference type="InterPro" id="IPR007569">
    <property type="entry name" value="DUF559"/>
</dbReference>
<evidence type="ECO:0000313" key="3">
    <source>
        <dbReference type="Proteomes" id="UP000261828"/>
    </source>
</evidence>
<dbReference type="InterPro" id="IPR011335">
    <property type="entry name" value="Restrct_endonuc-II-like"/>
</dbReference>
<dbReference type="EMBL" id="QTJX01000003">
    <property type="protein sequence ID" value="RDY58909.1"/>
    <property type="molecule type" value="Genomic_DNA"/>
</dbReference>
<protein>
    <submittedName>
        <fullName evidence="2">DUF559 domain-containing protein</fullName>
    </submittedName>
</protein>
<evidence type="ECO:0000259" key="1">
    <source>
        <dbReference type="Pfam" id="PF04480"/>
    </source>
</evidence>
<evidence type="ECO:0000313" key="2">
    <source>
        <dbReference type="EMBL" id="RDY58909.1"/>
    </source>
</evidence>
<dbReference type="Proteomes" id="UP000261828">
    <property type="component" value="Unassembled WGS sequence"/>
</dbReference>